<evidence type="ECO:0000313" key="3">
    <source>
        <dbReference type="Proteomes" id="UP000178227"/>
    </source>
</evidence>
<name>A0A1F8GE71_9BACT</name>
<gene>
    <name evidence="2" type="ORF">A2918_00720</name>
</gene>
<dbReference type="STRING" id="1802694.A2918_00720"/>
<keyword evidence="1" id="KW-1133">Transmembrane helix</keyword>
<dbReference type="AlphaFoldDB" id="A0A1F8GE71"/>
<evidence type="ECO:0000256" key="1">
    <source>
        <dbReference type="SAM" id="Phobius"/>
    </source>
</evidence>
<proteinExistence type="predicted"/>
<keyword evidence="1" id="KW-0812">Transmembrane</keyword>
<reference evidence="2 3" key="1">
    <citation type="journal article" date="2016" name="Nat. Commun.">
        <title>Thousands of microbial genomes shed light on interconnected biogeochemical processes in an aquifer system.</title>
        <authorList>
            <person name="Anantharaman K."/>
            <person name="Brown C.T."/>
            <person name="Hug L.A."/>
            <person name="Sharon I."/>
            <person name="Castelle C.J."/>
            <person name="Probst A.J."/>
            <person name="Thomas B.C."/>
            <person name="Singh A."/>
            <person name="Wilkins M.J."/>
            <person name="Karaoz U."/>
            <person name="Brodie E.L."/>
            <person name="Williams K.H."/>
            <person name="Hubbard S.S."/>
            <person name="Banfield J.F."/>
        </authorList>
    </citation>
    <scope>NUCLEOTIDE SEQUENCE [LARGE SCALE GENOMIC DNA]</scope>
</reference>
<organism evidence="2 3">
    <name type="scientific">Candidatus Yanofskybacteria bacterium RIFCSPLOWO2_01_FULL_42_49</name>
    <dbReference type="NCBI Taxonomy" id="1802694"/>
    <lineage>
        <taxon>Bacteria</taxon>
        <taxon>Candidatus Yanofskyibacteriota</taxon>
    </lineage>
</organism>
<protein>
    <submittedName>
        <fullName evidence="2">Uncharacterized protein</fullName>
    </submittedName>
</protein>
<dbReference type="Proteomes" id="UP000178227">
    <property type="component" value="Unassembled WGS sequence"/>
</dbReference>
<keyword evidence="1" id="KW-0472">Membrane</keyword>
<evidence type="ECO:0000313" key="2">
    <source>
        <dbReference type="EMBL" id="OGN23581.1"/>
    </source>
</evidence>
<sequence length="81" mass="9032">MESNKHHFYFAIALVTIFAVGGFVMLEISNTMADLTFIEDSFYSAVRNGEARLSAEINRGIQDIDVQEPNFDGIDEDLGTL</sequence>
<dbReference type="EMBL" id="MGKI01000001">
    <property type="protein sequence ID" value="OGN23581.1"/>
    <property type="molecule type" value="Genomic_DNA"/>
</dbReference>
<accession>A0A1F8GE71</accession>
<comment type="caution">
    <text evidence="2">The sequence shown here is derived from an EMBL/GenBank/DDBJ whole genome shotgun (WGS) entry which is preliminary data.</text>
</comment>
<feature type="transmembrane region" description="Helical" evidence="1">
    <location>
        <begin position="6"/>
        <end position="26"/>
    </location>
</feature>